<evidence type="ECO:0000313" key="4">
    <source>
        <dbReference type="EMBL" id="MDE5411791.1"/>
    </source>
</evidence>
<name>A0ABT5V8N2_9BACI</name>
<dbReference type="PANTHER" id="PTHR11941:SF133">
    <property type="entry name" value="1,2-EPOXYPHENYLACETYL-COA ISOMERASE"/>
    <property type="match status" value="1"/>
</dbReference>
<dbReference type="EMBL" id="JAOTPO010000001">
    <property type="protein sequence ID" value="MDE5411791.1"/>
    <property type="molecule type" value="Genomic_DNA"/>
</dbReference>
<dbReference type="InterPro" id="IPR001753">
    <property type="entry name" value="Enoyl-CoA_hydra/iso"/>
</dbReference>
<dbReference type="SUPFAM" id="SSF52096">
    <property type="entry name" value="ClpP/crotonase"/>
    <property type="match status" value="1"/>
</dbReference>
<evidence type="ECO:0000256" key="2">
    <source>
        <dbReference type="ARBA" id="ARBA00023239"/>
    </source>
</evidence>
<proteinExistence type="inferred from homology"/>
<protein>
    <submittedName>
        <fullName evidence="4">Enoyl-CoA hydratase</fullName>
    </submittedName>
</protein>
<dbReference type="Gene3D" id="1.10.12.10">
    <property type="entry name" value="Lyase 2-enoyl-coa Hydratase, Chain A, domain 2"/>
    <property type="match status" value="1"/>
</dbReference>
<reference evidence="4" key="1">
    <citation type="submission" date="2024-05" db="EMBL/GenBank/DDBJ databases">
        <title>Alkalihalobacillus sp. strain MEB203 novel alkaliphilic bacterium from Lonar Lake, India.</title>
        <authorList>
            <person name="Joshi A."/>
            <person name="Thite S."/>
            <person name="Mengade P."/>
        </authorList>
    </citation>
    <scope>NUCLEOTIDE SEQUENCE</scope>
    <source>
        <strain evidence="4">MEB 203</strain>
    </source>
</reference>
<gene>
    <name evidence="4" type="ORF">N7Z68_00160</name>
</gene>
<dbReference type="RefSeq" id="WP_275116428.1">
    <property type="nucleotide sequence ID" value="NZ_JAOTPO010000001.1"/>
</dbReference>
<dbReference type="PROSITE" id="PS00166">
    <property type="entry name" value="ENOYL_COA_HYDRATASE"/>
    <property type="match status" value="1"/>
</dbReference>
<dbReference type="InterPro" id="IPR029045">
    <property type="entry name" value="ClpP/crotonase-like_dom_sf"/>
</dbReference>
<evidence type="ECO:0000256" key="1">
    <source>
        <dbReference type="ARBA" id="ARBA00005254"/>
    </source>
</evidence>
<comment type="caution">
    <text evidence="4">The sequence shown here is derived from an EMBL/GenBank/DDBJ whole genome shotgun (WGS) entry which is preliminary data.</text>
</comment>
<dbReference type="Pfam" id="PF00378">
    <property type="entry name" value="ECH_1"/>
    <property type="match status" value="1"/>
</dbReference>
<comment type="similarity">
    <text evidence="1 3">Belongs to the enoyl-CoA hydratase/isomerase family.</text>
</comment>
<organism evidence="4 5">
    <name type="scientific">Alkalihalobacterium chitinilyticum</name>
    <dbReference type="NCBI Taxonomy" id="2980103"/>
    <lineage>
        <taxon>Bacteria</taxon>
        <taxon>Bacillati</taxon>
        <taxon>Bacillota</taxon>
        <taxon>Bacilli</taxon>
        <taxon>Bacillales</taxon>
        <taxon>Bacillaceae</taxon>
        <taxon>Alkalihalobacterium</taxon>
    </lineage>
</organism>
<evidence type="ECO:0000313" key="5">
    <source>
        <dbReference type="Proteomes" id="UP001148125"/>
    </source>
</evidence>
<evidence type="ECO:0000256" key="3">
    <source>
        <dbReference type="RuleBase" id="RU003707"/>
    </source>
</evidence>
<keyword evidence="5" id="KW-1185">Reference proteome</keyword>
<sequence length="261" mass="28187">MSEPAVLFEVENGVATITLNRPKQMNTLSDEIVEGLKNALTRIKEDSAIRAVILTGNGRAFCAGGDIKSFPGNGNNAAVSREYMKFGLPFIVEIAQLEKPVVAAVHGYAVGAGFSIAIASDMIIASEESTFAMSFNKVGLVPDLGGLYHLPRIVGMARAKELALTGRSITPYEAKEYGLVLDVVPQEELLEKAKELATKLAEGATQALGLTKHILNRSYELSLEQVLREEAMAQAIAFSTDDHKEGVKSFFEKRKPIFSGI</sequence>
<dbReference type="InterPro" id="IPR014748">
    <property type="entry name" value="Enoyl-CoA_hydra_C"/>
</dbReference>
<dbReference type="InterPro" id="IPR018376">
    <property type="entry name" value="Enoyl-CoA_hyd/isom_CS"/>
</dbReference>
<accession>A0ABT5V8N2</accession>
<keyword evidence="2" id="KW-0456">Lyase</keyword>
<dbReference type="Proteomes" id="UP001148125">
    <property type="component" value="Unassembled WGS sequence"/>
</dbReference>
<dbReference type="CDD" id="cd06558">
    <property type="entry name" value="crotonase-like"/>
    <property type="match status" value="1"/>
</dbReference>
<dbReference type="PANTHER" id="PTHR11941">
    <property type="entry name" value="ENOYL-COA HYDRATASE-RELATED"/>
    <property type="match status" value="1"/>
</dbReference>
<dbReference type="Gene3D" id="3.90.226.10">
    <property type="entry name" value="2-enoyl-CoA Hydratase, Chain A, domain 1"/>
    <property type="match status" value="1"/>
</dbReference>